<evidence type="ECO:0000313" key="2">
    <source>
        <dbReference type="WBParaSite" id="sdigi.contig6.g788.t1"/>
    </source>
</evidence>
<dbReference type="InterPro" id="IPR032675">
    <property type="entry name" value="LRR_dom_sf"/>
</dbReference>
<dbReference type="Gene3D" id="3.80.10.10">
    <property type="entry name" value="Ribonuclease Inhibitor"/>
    <property type="match status" value="1"/>
</dbReference>
<dbReference type="SUPFAM" id="SSF52058">
    <property type="entry name" value="L domain-like"/>
    <property type="match status" value="1"/>
</dbReference>
<protein>
    <submittedName>
        <fullName evidence="2">Uncharacterized protein</fullName>
    </submittedName>
</protein>
<keyword evidence="1" id="KW-1185">Reference proteome</keyword>
<organism evidence="1 2">
    <name type="scientific">Setaria digitata</name>
    <dbReference type="NCBI Taxonomy" id="48799"/>
    <lineage>
        <taxon>Eukaryota</taxon>
        <taxon>Metazoa</taxon>
        <taxon>Ecdysozoa</taxon>
        <taxon>Nematoda</taxon>
        <taxon>Chromadorea</taxon>
        <taxon>Rhabditida</taxon>
        <taxon>Spirurina</taxon>
        <taxon>Spiruromorpha</taxon>
        <taxon>Filarioidea</taxon>
        <taxon>Setariidae</taxon>
        <taxon>Setaria</taxon>
    </lineage>
</organism>
<accession>A0A915PYJ7</accession>
<proteinExistence type="predicted"/>
<name>A0A915PYJ7_9BILA</name>
<dbReference type="Pfam" id="PF13855">
    <property type="entry name" value="LRR_8"/>
    <property type="match status" value="1"/>
</dbReference>
<reference evidence="2" key="1">
    <citation type="submission" date="2022-11" db="UniProtKB">
        <authorList>
            <consortium name="WormBaseParasite"/>
        </authorList>
    </citation>
    <scope>IDENTIFICATION</scope>
</reference>
<sequence>MKNDYLLSAVIWWKRHSWPLGKLGGWVASIERPEYAAASWCGSLVPDPYNQESPQFMSTPVLLFSGYSHLHRTRDLQENKISEIRKNDLSALRHLKILQLMDNHIHTIESDAFDNLIELERLLTTFPVSYPMDSNFTGD</sequence>
<dbReference type="InterPro" id="IPR001611">
    <property type="entry name" value="Leu-rich_rpt"/>
</dbReference>
<dbReference type="WBParaSite" id="sdigi.contig6.g788.t1">
    <property type="protein sequence ID" value="sdigi.contig6.g788.t1"/>
    <property type="gene ID" value="sdigi.contig6.g788"/>
</dbReference>
<dbReference type="Proteomes" id="UP000887581">
    <property type="component" value="Unplaced"/>
</dbReference>
<dbReference type="AlphaFoldDB" id="A0A915PYJ7"/>
<evidence type="ECO:0000313" key="1">
    <source>
        <dbReference type="Proteomes" id="UP000887581"/>
    </source>
</evidence>